<accession>A0A1S8BLL7</accession>
<evidence type="ECO:0000256" key="1">
    <source>
        <dbReference type="SAM" id="MobiDB-lite"/>
    </source>
</evidence>
<dbReference type="EMBL" id="MSZU01000075">
    <property type="protein sequence ID" value="OMP88325.1"/>
    <property type="molecule type" value="Genomic_DNA"/>
</dbReference>
<evidence type="ECO:0000313" key="2">
    <source>
        <dbReference type="EMBL" id="OMP88325.1"/>
    </source>
</evidence>
<proteinExistence type="predicted"/>
<organism evidence="2 3">
    <name type="scientific">Diplodia seriata</name>
    <dbReference type="NCBI Taxonomy" id="420778"/>
    <lineage>
        <taxon>Eukaryota</taxon>
        <taxon>Fungi</taxon>
        <taxon>Dikarya</taxon>
        <taxon>Ascomycota</taxon>
        <taxon>Pezizomycotina</taxon>
        <taxon>Dothideomycetes</taxon>
        <taxon>Dothideomycetes incertae sedis</taxon>
        <taxon>Botryosphaeriales</taxon>
        <taxon>Botryosphaeriaceae</taxon>
        <taxon>Diplodia</taxon>
    </lineage>
</organism>
<sequence length="581" mass="65536">MADALCGPSNALQNFQKHSSVDRTLQQDRLVSRQSPQQDFRSGPGQHAGTIDPEFEAFQAGHPPPQPEAFQRFPAQHAPPPNFAGPAALPDWAADFQRMHVSSPPPMQQQQQMQPQHNQTASWHQDFMRQQQQPASPAPQMTAGPSRPMYSGAPMMGYGAGQFAHQQPFMAQQNINAQAKQKEPIFDDAAFASAFDAAAAEMLQAETQAQVEAQTMQQAAPQRPAMSKWEEEIEMYLPPEDDSTLAFMKEHAFNEYCRHQMSEYLPRANSRAHMAIVDHSLASLYLGALEKLESKGLSEMAPDPLLERVLNEIVYSQDLLYEEQFMFKARAARLRDQIKANSPRYFDQDESQKAREQEDPQLRTARLRMFQNALQNQESISAADKQQIEAAKFNQLVADVGTESRFFPAEASSTLTGTDIRTTIRSEMSSLNQRPEELLRNMNPPEMVLNEVPQPLQQPVQEQQQQQPQQNPLNNDDEELARTAGQLVDSVSHDTSQKFVQSRFLALMRQLRDHEVRVDGDKIVEVSEILPPLWSAAGEILRTQDAPAEEAYQHLHYPPHAEHITCKVFGCPVCLARPNNR</sequence>
<name>A0A1S8BLL7_9PEZI</name>
<protein>
    <submittedName>
        <fullName evidence="2">Uncharacterized protein</fullName>
    </submittedName>
</protein>
<feature type="region of interest" description="Disordered" evidence="1">
    <location>
        <begin position="457"/>
        <end position="476"/>
    </location>
</feature>
<dbReference type="Proteomes" id="UP000190776">
    <property type="component" value="Unassembled WGS sequence"/>
</dbReference>
<feature type="region of interest" description="Disordered" evidence="1">
    <location>
        <begin position="101"/>
        <end position="150"/>
    </location>
</feature>
<dbReference type="OrthoDB" id="5407351at2759"/>
<dbReference type="STRING" id="420778.A0A1S8BLL7"/>
<dbReference type="AlphaFoldDB" id="A0A1S8BLL7"/>
<feature type="compositionally biased region" description="Low complexity" evidence="1">
    <location>
        <begin position="457"/>
        <end position="474"/>
    </location>
</feature>
<reference evidence="2 3" key="1">
    <citation type="submission" date="2017-01" db="EMBL/GenBank/DDBJ databases">
        <title>Draft genome sequence of Diplodia seriata F98.1, a fungal species involved in grapevine trunk diseases.</title>
        <authorList>
            <person name="Robert-Siegwald G."/>
            <person name="Vallet J."/>
            <person name="Abou-Mansour E."/>
            <person name="Xu J."/>
            <person name="Rey P."/>
            <person name="Bertsch C."/>
            <person name="Rego C."/>
            <person name="Larignon P."/>
            <person name="Fontaine F."/>
            <person name="Lebrun M.-H."/>
        </authorList>
    </citation>
    <scope>NUCLEOTIDE SEQUENCE [LARGE SCALE GENOMIC DNA]</scope>
    <source>
        <strain evidence="2 3">F98.1</strain>
    </source>
</reference>
<comment type="caution">
    <text evidence="2">The sequence shown here is derived from an EMBL/GenBank/DDBJ whole genome shotgun (WGS) entry which is preliminary data.</text>
</comment>
<evidence type="ECO:0000313" key="3">
    <source>
        <dbReference type="Proteomes" id="UP000190776"/>
    </source>
</evidence>
<feature type="region of interest" description="Disordered" evidence="1">
    <location>
        <begin position="1"/>
        <end position="89"/>
    </location>
</feature>
<feature type="compositionally biased region" description="Low complexity" evidence="1">
    <location>
        <begin position="130"/>
        <end position="140"/>
    </location>
</feature>
<gene>
    <name evidence="2" type="ORF">BK809_0003082</name>
</gene>
<feature type="compositionally biased region" description="Polar residues" evidence="1">
    <location>
        <begin position="10"/>
        <end position="40"/>
    </location>
</feature>